<evidence type="ECO:0000313" key="2">
    <source>
        <dbReference type="EMBL" id="QBK88366.1"/>
    </source>
</evidence>
<sequence length="998" mass="113309">MNFRANNNKVRRNEINGENMYQSRNLGLHRRFVRSKSNERYRKSEHVMETGIIPNYYNRHRNVKMYKKEAEYQGYIKSSLQSSKQGIEHFDDDSVFSDMSTIASCRSGCSSVGGDPTAFYKRSLRFNDNKKFERKIDEEHGPGFLSQFRKPRFDNPSGPVSRNNVSAQIGGSDIRKIELERKIALDGEYSKFSKNEDMTYGIVKKENFVHNNMVPNFKRGIGKGYGPNSRMQEQLNSINQRKMDRFSGSIKNIEYRPKTERKPLFNPHVGLTWIYGMPNFTDYYENRFIPGRERRNEKLHQPVRITPGLNLGYNEISKQGFHDRYRTLPKDVDALRTANNPKITYGRPIIPGMKGDRRSIVGSMMKRRPERWREYDPRDLLTQKGGSYFKGPAIYGNFSVPHTNRQQTTKAWGGPAFFANKSVHTQQSLYPKVKISHKENFHMDVPRNITGHEYQKNTSLTANTYYAKPTHRQLTQKKTYLHNPKLHEGFKGGYQAQHGGTIAKPTLRQLTQKVTHLRNHQLHEGFKGGYHAQQAGTIAQPTLRQLTQNVTHLRNHRLHEGQKGGYHAQQAGTIARPTLRQLTQNVTHLRNHRLHEGQKGGYHAQQAGTIAPQTLRQLTQNVTYLRNHKLHEGQKGGYHAQQAGTIAPPTLRQLTQNVTHLRNHRLHEGQKGGYHAQQAGTIAKPTLRQLTQNVTHLRNHSLHEGQKGGYHAAQAGTIAPATIRQQTQNVTQLNQPILHEGFKGGYHAAQAGTIAPATIRQQTQNTSQLNHPTLHEGQKGGYHAAQAGTFAPATIRQQTQNTAQLNPAAHHQGQRGGYHAAQAGTFAPATIRQQTQNTAQLNPAAQHEGQKGGYHAAQAGTIAPATIRQQTQNTAQLNPAIHHEGQKQRRRADARNSLINISKDMVTVKRDGGYPTTSNYDKGPTYEHTMVQLCDPIQVNRDIYGGMYGQRPLQCIPTMYTRQSNILPQHSWRFDTCVTESLKTNPFINNTQMKAVRY</sequence>
<evidence type="ECO:0000256" key="1">
    <source>
        <dbReference type="SAM" id="MobiDB-lite"/>
    </source>
</evidence>
<name>A0A481Z107_9VIRU</name>
<accession>A0A481Z107</accession>
<feature type="region of interest" description="Disordered" evidence="1">
    <location>
        <begin position="143"/>
        <end position="166"/>
    </location>
</feature>
<gene>
    <name evidence="2" type="ORF">LCMiAC01_00300</name>
</gene>
<feature type="region of interest" description="Disordered" evidence="1">
    <location>
        <begin position="763"/>
        <end position="782"/>
    </location>
</feature>
<organism evidence="2">
    <name type="scientific">Mimivirus LCMiAC01</name>
    <dbReference type="NCBI Taxonomy" id="2506608"/>
    <lineage>
        <taxon>Viruses</taxon>
        <taxon>Varidnaviria</taxon>
        <taxon>Bamfordvirae</taxon>
        <taxon>Nucleocytoviricota</taxon>
        <taxon>Megaviricetes</taxon>
        <taxon>Imitervirales</taxon>
        <taxon>Mimiviridae</taxon>
        <taxon>Klosneuvirinae</taxon>
    </lineage>
</organism>
<reference evidence="2" key="1">
    <citation type="journal article" date="2019" name="MBio">
        <title>Virus Genomes from Deep Sea Sediments Expand the Ocean Megavirome and Support Independent Origins of Viral Gigantism.</title>
        <authorList>
            <person name="Backstrom D."/>
            <person name="Yutin N."/>
            <person name="Jorgensen S.L."/>
            <person name="Dharamshi J."/>
            <person name="Homa F."/>
            <person name="Zaremba-Niedwiedzka K."/>
            <person name="Spang A."/>
            <person name="Wolf Y.I."/>
            <person name="Koonin E.V."/>
            <person name="Ettema T.J."/>
        </authorList>
    </citation>
    <scope>NUCLEOTIDE SEQUENCE</scope>
</reference>
<dbReference type="EMBL" id="MK500388">
    <property type="protein sequence ID" value="QBK88366.1"/>
    <property type="molecule type" value="Genomic_DNA"/>
</dbReference>
<proteinExistence type="predicted"/>
<protein>
    <submittedName>
        <fullName evidence="2">Uncharacterized protein</fullName>
    </submittedName>
</protein>